<protein>
    <recommendedName>
        <fullName evidence="3">histidine kinase</fullName>
        <ecNumber evidence="3">2.7.13.3</ecNumber>
    </recommendedName>
</protein>
<evidence type="ECO:0000313" key="17">
    <source>
        <dbReference type="EMBL" id="MEK8032887.1"/>
    </source>
</evidence>
<keyword evidence="5" id="KW-0597">Phosphoprotein</keyword>
<feature type="domain" description="Histidine kinase" evidence="16">
    <location>
        <begin position="334"/>
        <end position="549"/>
    </location>
</feature>
<organism evidence="17 18">
    <name type="scientific">Ideonella lacteola</name>
    <dbReference type="NCBI Taxonomy" id="2984193"/>
    <lineage>
        <taxon>Bacteria</taxon>
        <taxon>Pseudomonadati</taxon>
        <taxon>Pseudomonadota</taxon>
        <taxon>Betaproteobacteria</taxon>
        <taxon>Burkholderiales</taxon>
        <taxon>Sphaerotilaceae</taxon>
        <taxon>Ideonella</taxon>
    </lineage>
</organism>
<evidence type="ECO:0000256" key="5">
    <source>
        <dbReference type="ARBA" id="ARBA00022553"/>
    </source>
</evidence>
<keyword evidence="7 15" id="KW-0812">Transmembrane</keyword>
<feature type="transmembrane region" description="Helical" evidence="15">
    <location>
        <begin position="207"/>
        <end position="231"/>
    </location>
</feature>
<dbReference type="SMART" id="SM00388">
    <property type="entry name" value="HisKA"/>
    <property type="match status" value="1"/>
</dbReference>
<dbReference type="Gene3D" id="1.10.287.130">
    <property type="match status" value="1"/>
</dbReference>
<evidence type="ECO:0000256" key="10">
    <source>
        <dbReference type="ARBA" id="ARBA00022840"/>
    </source>
</evidence>
<evidence type="ECO:0000256" key="15">
    <source>
        <dbReference type="SAM" id="Phobius"/>
    </source>
</evidence>
<comment type="subcellular location">
    <subcellularLocation>
        <location evidence="2">Cell membrane</location>
        <topology evidence="2">Multi-pass membrane protein</topology>
    </subcellularLocation>
</comment>
<evidence type="ECO:0000256" key="2">
    <source>
        <dbReference type="ARBA" id="ARBA00004651"/>
    </source>
</evidence>
<dbReference type="InterPro" id="IPR003661">
    <property type="entry name" value="HisK_dim/P_dom"/>
</dbReference>
<keyword evidence="18" id="KW-1185">Reference proteome</keyword>
<name>A0ABU9BSD5_9BURK</name>
<feature type="transmembrane region" description="Helical" evidence="15">
    <location>
        <begin position="29"/>
        <end position="50"/>
    </location>
</feature>
<feature type="transmembrane region" description="Helical" evidence="15">
    <location>
        <begin position="173"/>
        <end position="195"/>
    </location>
</feature>
<proteinExistence type="predicted"/>
<reference evidence="17 18" key="1">
    <citation type="submission" date="2024-04" db="EMBL/GenBank/DDBJ databases">
        <title>Novel species of the genus Ideonella isolated from streams.</title>
        <authorList>
            <person name="Lu H."/>
        </authorList>
    </citation>
    <scope>NUCLEOTIDE SEQUENCE [LARGE SCALE GENOMIC DNA]</scope>
    <source>
        <strain evidence="17 18">DXS29W</strain>
    </source>
</reference>
<dbReference type="SMART" id="SM00387">
    <property type="entry name" value="HATPase_c"/>
    <property type="match status" value="1"/>
</dbReference>
<evidence type="ECO:0000256" key="4">
    <source>
        <dbReference type="ARBA" id="ARBA00022475"/>
    </source>
</evidence>
<dbReference type="PROSITE" id="PS50109">
    <property type="entry name" value="HIS_KIN"/>
    <property type="match status" value="1"/>
</dbReference>
<dbReference type="SUPFAM" id="SSF47384">
    <property type="entry name" value="Homodimeric domain of signal transducing histidine kinase"/>
    <property type="match status" value="1"/>
</dbReference>
<keyword evidence="6" id="KW-0808">Transferase</keyword>
<keyword evidence="13 15" id="KW-0472">Membrane</keyword>
<keyword evidence="9" id="KW-0418">Kinase</keyword>
<dbReference type="PANTHER" id="PTHR42878">
    <property type="entry name" value="TWO-COMPONENT HISTIDINE KINASE"/>
    <property type="match status" value="1"/>
</dbReference>
<dbReference type="Pfam" id="PF05231">
    <property type="entry name" value="MASE1"/>
    <property type="match status" value="1"/>
</dbReference>
<keyword evidence="11 15" id="KW-1133">Transmembrane helix</keyword>
<dbReference type="InterPro" id="IPR005467">
    <property type="entry name" value="His_kinase_dom"/>
</dbReference>
<comment type="caution">
    <text evidence="17">The sequence shown here is derived from an EMBL/GenBank/DDBJ whole genome shotgun (WGS) entry which is preliminary data.</text>
</comment>
<evidence type="ECO:0000256" key="8">
    <source>
        <dbReference type="ARBA" id="ARBA00022741"/>
    </source>
</evidence>
<evidence type="ECO:0000256" key="9">
    <source>
        <dbReference type="ARBA" id="ARBA00022777"/>
    </source>
</evidence>
<accession>A0ABU9BSD5</accession>
<gene>
    <name evidence="17" type="ORF">AACH06_18865</name>
</gene>
<feature type="transmembrane region" description="Helical" evidence="15">
    <location>
        <begin position="79"/>
        <end position="98"/>
    </location>
</feature>
<dbReference type="PANTHER" id="PTHR42878:SF7">
    <property type="entry name" value="SENSOR HISTIDINE KINASE GLRK"/>
    <property type="match status" value="1"/>
</dbReference>
<keyword evidence="12" id="KW-0902">Two-component regulatory system</keyword>
<dbReference type="InterPro" id="IPR050351">
    <property type="entry name" value="BphY/WalK/GraS-like"/>
</dbReference>
<feature type="region of interest" description="Disordered" evidence="14">
    <location>
        <begin position="1"/>
        <end position="21"/>
    </location>
</feature>
<sequence>MTPALRARSGDRPPAPEAIEPAAPPPAPLWVTLSTLAIAYLAAALLSLLLSRTANSVASVWYANAVAIAMLHGQPRARWPVLVVTLALLNPLANVIWGDDWRNAMAFAPANLAEVVLGALLLRRHGPPAGENLSQGGLMRLVVLGGVLPQVVGATLGTLTITVPHDGTFTGIWLPWFSSSVIGTLSVMPLAYLMVQGGRAALRATVFDLRTLALVPMSVGVTLASLIYLPFPFVSITLPLLLAAGLVPLRSVALLTAISSLTIAYALGRGLFVPPPQASDWAVSYLYLAFAFTLVPGQVLAAAISELRLSRERLARSSEALEKSNHSLEQFVRIAAHDLREPLNTISAFGQLLEQRCGAVLDEQGRQFLRHMQQGSTRIRTVLDDVLQFVRLQHEQLPAFERVELQAICDEALQALAQRMSATGAQVDARLDGAVLGHPVLLSLVLQNLLQNALKFMPADRAPKIEVTSQRDGADWLIQVADNGIGIAAEDMARLFQPFQRLHPRRKYEGTGLGLALVQQIVQAHGGQISVQSRLGEGSCFSLRLPAQP</sequence>
<feature type="transmembrane region" description="Helical" evidence="15">
    <location>
        <begin position="251"/>
        <end position="272"/>
    </location>
</feature>
<dbReference type="RefSeq" id="WP_341427301.1">
    <property type="nucleotide sequence ID" value="NZ_JBBUTG010000012.1"/>
</dbReference>
<dbReference type="CDD" id="cd00082">
    <property type="entry name" value="HisKA"/>
    <property type="match status" value="1"/>
</dbReference>
<evidence type="ECO:0000256" key="13">
    <source>
        <dbReference type="ARBA" id="ARBA00023136"/>
    </source>
</evidence>
<dbReference type="PRINTS" id="PR00344">
    <property type="entry name" value="BCTRLSENSOR"/>
</dbReference>
<dbReference type="InterPro" id="IPR003594">
    <property type="entry name" value="HATPase_dom"/>
</dbReference>
<keyword evidence="10 17" id="KW-0067">ATP-binding</keyword>
<keyword evidence="4" id="KW-1003">Cell membrane</keyword>
<evidence type="ECO:0000256" key="12">
    <source>
        <dbReference type="ARBA" id="ARBA00023012"/>
    </source>
</evidence>
<keyword evidence="8" id="KW-0547">Nucleotide-binding</keyword>
<feature type="transmembrane region" description="Helical" evidence="15">
    <location>
        <begin position="142"/>
        <end position="161"/>
    </location>
</feature>
<evidence type="ECO:0000256" key="3">
    <source>
        <dbReference type="ARBA" id="ARBA00012438"/>
    </source>
</evidence>
<dbReference type="Pfam" id="PF02518">
    <property type="entry name" value="HATPase_c"/>
    <property type="match status" value="1"/>
</dbReference>
<dbReference type="EMBL" id="JBBUTG010000012">
    <property type="protein sequence ID" value="MEK8032887.1"/>
    <property type="molecule type" value="Genomic_DNA"/>
</dbReference>
<evidence type="ECO:0000259" key="16">
    <source>
        <dbReference type="PROSITE" id="PS50109"/>
    </source>
</evidence>
<dbReference type="GO" id="GO:0005524">
    <property type="term" value="F:ATP binding"/>
    <property type="evidence" value="ECO:0007669"/>
    <property type="project" value="UniProtKB-KW"/>
</dbReference>
<evidence type="ECO:0000313" key="18">
    <source>
        <dbReference type="Proteomes" id="UP001371218"/>
    </source>
</evidence>
<dbReference type="Pfam" id="PF00512">
    <property type="entry name" value="HisKA"/>
    <property type="match status" value="1"/>
</dbReference>
<evidence type="ECO:0000256" key="1">
    <source>
        <dbReference type="ARBA" id="ARBA00000085"/>
    </source>
</evidence>
<evidence type="ECO:0000256" key="7">
    <source>
        <dbReference type="ARBA" id="ARBA00022692"/>
    </source>
</evidence>
<dbReference type="InterPro" id="IPR036097">
    <property type="entry name" value="HisK_dim/P_sf"/>
</dbReference>
<evidence type="ECO:0000256" key="14">
    <source>
        <dbReference type="SAM" id="MobiDB-lite"/>
    </source>
</evidence>
<dbReference type="InterPro" id="IPR004358">
    <property type="entry name" value="Sig_transdc_His_kin-like_C"/>
</dbReference>
<dbReference type="Proteomes" id="UP001371218">
    <property type="component" value="Unassembled WGS sequence"/>
</dbReference>
<dbReference type="SUPFAM" id="SSF55874">
    <property type="entry name" value="ATPase domain of HSP90 chaperone/DNA topoisomerase II/histidine kinase"/>
    <property type="match status" value="1"/>
</dbReference>
<dbReference type="EC" id="2.7.13.3" evidence="3"/>
<dbReference type="InterPro" id="IPR036890">
    <property type="entry name" value="HATPase_C_sf"/>
</dbReference>
<evidence type="ECO:0000256" key="6">
    <source>
        <dbReference type="ARBA" id="ARBA00022679"/>
    </source>
</evidence>
<comment type="catalytic activity">
    <reaction evidence="1">
        <text>ATP + protein L-histidine = ADP + protein N-phospho-L-histidine.</text>
        <dbReference type="EC" id="2.7.13.3"/>
    </reaction>
</comment>
<dbReference type="Gene3D" id="3.30.565.10">
    <property type="entry name" value="Histidine kinase-like ATPase, C-terminal domain"/>
    <property type="match status" value="1"/>
</dbReference>
<evidence type="ECO:0000256" key="11">
    <source>
        <dbReference type="ARBA" id="ARBA00022989"/>
    </source>
</evidence>
<dbReference type="InterPro" id="IPR007895">
    <property type="entry name" value="MASE1"/>
</dbReference>
<feature type="transmembrane region" description="Helical" evidence="15">
    <location>
        <begin position="284"/>
        <end position="304"/>
    </location>
</feature>